<dbReference type="EMBL" id="CM042029">
    <property type="protein sequence ID" value="KAI3794712.1"/>
    <property type="molecule type" value="Genomic_DNA"/>
</dbReference>
<gene>
    <name evidence="1" type="ORF">L1987_37347</name>
</gene>
<sequence>MSKEFKSAANNFSILSTATNNFSDENLFTEGALGKNLVIKYNAAEEELDKMIGPSLRKQMATEAFMRRFKDLAYECLKQQLVQRPTMDQIVKELEGVSWEHAELGETVVLLRTPSLPWNTDDVNGVPQEREDVWTEGDSI</sequence>
<reference evidence="2" key="1">
    <citation type="journal article" date="2022" name="Mol. Ecol. Resour.">
        <title>The genomes of chicory, endive, great burdock and yacon provide insights into Asteraceae palaeo-polyploidization history and plant inulin production.</title>
        <authorList>
            <person name="Fan W."/>
            <person name="Wang S."/>
            <person name="Wang H."/>
            <person name="Wang A."/>
            <person name="Jiang F."/>
            <person name="Liu H."/>
            <person name="Zhao H."/>
            <person name="Xu D."/>
            <person name="Zhang Y."/>
        </authorList>
    </citation>
    <scope>NUCLEOTIDE SEQUENCE [LARGE SCALE GENOMIC DNA]</scope>
    <source>
        <strain evidence="2">cv. Yunnan</strain>
    </source>
</reference>
<reference evidence="1 2" key="2">
    <citation type="journal article" date="2022" name="Mol. Ecol. Resour.">
        <title>The genomes of chicory, endive, great burdock and yacon provide insights into Asteraceae paleo-polyploidization history and plant inulin production.</title>
        <authorList>
            <person name="Fan W."/>
            <person name="Wang S."/>
            <person name="Wang H."/>
            <person name="Wang A."/>
            <person name="Jiang F."/>
            <person name="Liu H."/>
            <person name="Zhao H."/>
            <person name="Xu D."/>
            <person name="Zhang Y."/>
        </authorList>
    </citation>
    <scope>NUCLEOTIDE SEQUENCE [LARGE SCALE GENOMIC DNA]</scope>
    <source>
        <strain evidence="2">cv. Yunnan</strain>
        <tissue evidence="1">Leaves</tissue>
    </source>
</reference>
<dbReference type="Proteomes" id="UP001056120">
    <property type="component" value="Linkage Group LG12"/>
</dbReference>
<evidence type="ECO:0000313" key="1">
    <source>
        <dbReference type="EMBL" id="KAI3794712.1"/>
    </source>
</evidence>
<organism evidence="1 2">
    <name type="scientific">Smallanthus sonchifolius</name>
    <dbReference type="NCBI Taxonomy" id="185202"/>
    <lineage>
        <taxon>Eukaryota</taxon>
        <taxon>Viridiplantae</taxon>
        <taxon>Streptophyta</taxon>
        <taxon>Embryophyta</taxon>
        <taxon>Tracheophyta</taxon>
        <taxon>Spermatophyta</taxon>
        <taxon>Magnoliopsida</taxon>
        <taxon>eudicotyledons</taxon>
        <taxon>Gunneridae</taxon>
        <taxon>Pentapetalae</taxon>
        <taxon>asterids</taxon>
        <taxon>campanulids</taxon>
        <taxon>Asterales</taxon>
        <taxon>Asteraceae</taxon>
        <taxon>Asteroideae</taxon>
        <taxon>Heliantheae alliance</taxon>
        <taxon>Millerieae</taxon>
        <taxon>Smallanthus</taxon>
    </lineage>
</organism>
<name>A0ACB9HIN9_9ASTR</name>
<accession>A0ACB9HIN9</accession>
<proteinExistence type="predicted"/>
<evidence type="ECO:0000313" key="2">
    <source>
        <dbReference type="Proteomes" id="UP001056120"/>
    </source>
</evidence>
<protein>
    <submittedName>
        <fullName evidence="1">Uncharacterized protein</fullName>
    </submittedName>
</protein>
<keyword evidence="2" id="KW-1185">Reference proteome</keyword>
<comment type="caution">
    <text evidence="1">The sequence shown here is derived from an EMBL/GenBank/DDBJ whole genome shotgun (WGS) entry which is preliminary data.</text>
</comment>